<reference evidence="2 3" key="1">
    <citation type="submission" date="2016-10" db="EMBL/GenBank/DDBJ databases">
        <authorList>
            <person name="de Groot N.N."/>
        </authorList>
    </citation>
    <scope>NUCLEOTIDE SEQUENCE [LARGE SCALE GENOMIC DNA]</scope>
    <source>
        <strain evidence="2 3">MON 2.2</strain>
    </source>
</reference>
<dbReference type="AlphaFoldDB" id="A0A1G7DRB8"/>
<keyword evidence="1" id="KW-1133">Transmembrane helix</keyword>
<protein>
    <submittedName>
        <fullName evidence="2">Uncharacterized protein</fullName>
    </submittedName>
</protein>
<feature type="transmembrane region" description="Helical" evidence="1">
    <location>
        <begin position="6"/>
        <end position="27"/>
    </location>
</feature>
<organism evidence="2 3">
    <name type="scientific">Auraticoccus monumenti</name>
    <dbReference type="NCBI Taxonomy" id="675864"/>
    <lineage>
        <taxon>Bacteria</taxon>
        <taxon>Bacillati</taxon>
        <taxon>Actinomycetota</taxon>
        <taxon>Actinomycetes</taxon>
        <taxon>Propionibacteriales</taxon>
        <taxon>Propionibacteriaceae</taxon>
        <taxon>Auraticoccus</taxon>
    </lineage>
</organism>
<accession>A0A1G7DRB8</accession>
<evidence type="ECO:0000256" key="1">
    <source>
        <dbReference type="SAM" id="Phobius"/>
    </source>
</evidence>
<name>A0A1G7DRB8_9ACTN</name>
<evidence type="ECO:0000313" key="2">
    <source>
        <dbReference type="EMBL" id="SDE54037.1"/>
    </source>
</evidence>
<proteinExistence type="predicted"/>
<dbReference type="EMBL" id="LT629688">
    <property type="protein sequence ID" value="SDE54037.1"/>
    <property type="molecule type" value="Genomic_DNA"/>
</dbReference>
<keyword evidence="1" id="KW-0472">Membrane</keyword>
<evidence type="ECO:0000313" key="3">
    <source>
        <dbReference type="Proteomes" id="UP000198546"/>
    </source>
</evidence>
<dbReference type="STRING" id="675864.SAMN04489747_3685"/>
<sequence>MNTSQVLVWIVIGLVVVAIAVAIVLAVRRHKWIQSLTDRGWRFVDSPRLDSVITLVRPPFGQGFTREVDDQVVGEAGPARTPFQVLEYHAGSFSDRVAVLRLTRPLPGLYVAGQTSPRRDVIAAAPHPHPRWSVLTEDHAFADAALSVMAGPLEELARVLPVDLSVDGHDLVALGAPKEAEELAAVLEALAAVAASLGTPALEGFRTPEPEARFRFHGHPDWVYHGDRDDMLRLVRHTTNGFGHRAEHVLTGGRDGLAFIALRHHWKTQRTVTSTDSEGRTTTRTVTDHHSEDLCEVALPAVCPLLSVGGGGWFRPGEKIHFESEAFNDSLEVRSTAPRFAHDVIHPRQIEYLMARRPPAFTIEGQVLRISSDHDTVWLGRALESVTGFLARVPGWVWKDLGLPVEPAFTRPELG</sequence>
<keyword evidence="1" id="KW-0812">Transmembrane</keyword>
<dbReference type="OrthoDB" id="190895at2"/>
<keyword evidence="3" id="KW-1185">Reference proteome</keyword>
<dbReference type="Proteomes" id="UP000198546">
    <property type="component" value="Chromosome i"/>
</dbReference>
<dbReference type="RefSeq" id="WP_090595522.1">
    <property type="nucleotide sequence ID" value="NZ_LT629688.1"/>
</dbReference>
<gene>
    <name evidence="2" type="ORF">SAMN04489747_3685</name>
</gene>